<dbReference type="AlphaFoldDB" id="A0A0B0MQX0"/>
<name>A0A0B0MQX0_GOSAR</name>
<reference evidence="2" key="1">
    <citation type="submission" date="2014-09" db="EMBL/GenBank/DDBJ databases">
        <authorList>
            <person name="Mudge J."/>
            <person name="Ramaraj T."/>
            <person name="Lindquist I.E."/>
            <person name="Bharti A.K."/>
            <person name="Sundararajan A."/>
            <person name="Cameron C.T."/>
            <person name="Woodward J.E."/>
            <person name="May G.D."/>
            <person name="Brubaker C."/>
            <person name="Broadhvest J."/>
            <person name="Wilkins T.A."/>
        </authorList>
    </citation>
    <scope>NUCLEOTIDE SEQUENCE</scope>
    <source>
        <strain evidence="2">cv. AKA8401</strain>
    </source>
</reference>
<evidence type="ECO:0000313" key="1">
    <source>
        <dbReference type="EMBL" id="KHG02757.1"/>
    </source>
</evidence>
<gene>
    <name evidence="1" type="ORF">F383_26274</name>
</gene>
<comment type="caution">
    <text evidence="1">The sequence shown here is derived from an EMBL/GenBank/DDBJ whole genome shotgun (WGS) entry which is preliminary data.</text>
</comment>
<accession>A0A0B0MQX0</accession>
<proteinExistence type="predicted"/>
<keyword evidence="2" id="KW-1185">Reference proteome</keyword>
<organism evidence="1 2">
    <name type="scientific">Gossypium arboreum</name>
    <name type="common">Tree cotton</name>
    <name type="synonym">Gossypium nanking</name>
    <dbReference type="NCBI Taxonomy" id="29729"/>
    <lineage>
        <taxon>Eukaryota</taxon>
        <taxon>Viridiplantae</taxon>
        <taxon>Streptophyta</taxon>
        <taxon>Embryophyta</taxon>
        <taxon>Tracheophyta</taxon>
        <taxon>Spermatophyta</taxon>
        <taxon>Magnoliopsida</taxon>
        <taxon>eudicotyledons</taxon>
        <taxon>Gunneridae</taxon>
        <taxon>Pentapetalae</taxon>
        <taxon>rosids</taxon>
        <taxon>malvids</taxon>
        <taxon>Malvales</taxon>
        <taxon>Malvaceae</taxon>
        <taxon>Malvoideae</taxon>
        <taxon>Gossypium</taxon>
    </lineage>
</organism>
<sequence length="40" mass="4530">MILTCTYSGLFIVTTNISILCSKKLDIIEFKICVIFAFLL</sequence>
<dbReference type="Proteomes" id="UP000032142">
    <property type="component" value="Unassembled WGS sequence"/>
</dbReference>
<protein>
    <submittedName>
        <fullName evidence="1">Uncharacterized protein</fullName>
    </submittedName>
</protein>
<evidence type="ECO:0000313" key="2">
    <source>
        <dbReference type="Proteomes" id="UP000032142"/>
    </source>
</evidence>
<dbReference type="EMBL" id="JRRC01292691">
    <property type="protein sequence ID" value="KHG02757.1"/>
    <property type="molecule type" value="Genomic_DNA"/>
</dbReference>